<dbReference type="InterPro" id="IPR003265">
    <property type="entry name" value="HhH-GPD_domain"/>
</dbReference>
<evidence type="ECO:0000256" key="9">
    <source>
        <dbReference type="SAM" id="MobiDB-lite"/>
    </source>
</evidence>
<dbReference type="Proteomes" id="UP001234989">
    <property type="component" value="Chromosome 3"/>
</dbReference>
<dbReference type="InterPro" id="IPR044811">
    <property type="entry name" value="DME/ROS1"/>
</dbReference>
<keyword evidence="8" id="KW-0539">Nucleus</keyword>
<dbReference type="GO" id="GO:0141166">
    <property type="term" value="P:chromosomal 5-methylcytosine DNA demethylation pathway"/>
    <property type="evidence" value="ECO:0007669"/>
    <property type="project" value="InterPro"/>
</dbReference>
<dbReference type="InterPro" id="IPR011257">
    <property type="entry name" value="DNA_glycosylase"/>
</dbReference>
<evidence type="ECO:0000256" key="2">
    <source>
        <dbReference type="ARBA" id="ARBA00004123"/>
    </source>
</evidence>
<comment type="subcellular location">
    <subcellularLocation>
        <location evidence="2">Nucleus</location>
    </subcellularLocation>
</comment>
<dbReference type="GO" id="GO:0046872">
    <property type="term" value="F:metal ion binding"/>
    <property type="evidence" value="ECO:0007669"/>
    <property type="project" value="UniProtKB-KW"/>
</dbReference>
<gene>
    <name evidence="11" type="ORF">MTR67_015912</name>
</gene>
<dbReference type="InterPro" id="IPR028925">
    <property type="entry name" value="RRM_DME"/>
</dbReference>
<proteinExistence type="inferred from homology"/>
<evidence type="ECO:0000313" key="12">
    <source>
        <dbReference type="Proteomes" id="UP001234989"/>
    </source>
</evidence>
<evidence type="ECO:0000256" key="7">
    <source>
        <dbReference type="ARBA" id="ARBA00023125"/>
    </source>
</evidence>
<dbReference type="SMART" id="SM00478">
    <property type="entry name" value="ENDO3c"/>
    <property type="match status" value="1"/>
</dbReference>
<dbReference type="GO" id="GO:0006284">
    <property type="term" value="P:base-excision repair"/>
    <property type="evidence" value="ECO:0007669"/>
    <property type="project" value="InterPro"/>
</dbReference>
<dbReference type="GO" id="GO:0003677">
    <property type="term" value="F:DNA binding"/>
    <property type="evidence" value="ECO:0007669"/>
    <property type="project" value="UniProtKB-KW"/>
</dbReference>
<feature type="region of interest" description="Disordered" evidence="9">
    <location>
        <begin position="520"/>
        <end position="542"/>
    </location>
</feature>
<feature type="region of interest" description="Disordered" evidence="9">
    <location>
        <begin position="271"/>
        <end position="314"/>
    </location>
</feature>
<evidence type="ECO:0000256" key="6">
    <source>
        <dbReference type="ARBA" id="ARBA00023014"/>
    </source>
</evidence>
<comment type="cofactor">
    <cofactor evidence="1">
        <name>[4Fe-4S] cluster</name>
        <dbReference type="ChEBI" id="CHEBI:49883"/>
    </cofactor>
</comment>
<evidence type="ECO:0000259" key="10">
    <source>
        <dbReference type="SMART" id="SM00478"/>
    </source>
</evidence>
<sequence length="1597" mass="179578">MLGDFAVDYIPPVEPKPHYTAGGYRLHIGEKIIGEAATTVGCRNPHRLISSTCHQKEILYFEALYYPHSPQACRKSQSSQTSAVATHRLTTLVLSTCHCTVVHQQSSTVQSSHSLISNQSSLSRNITIYSILSKLNSFNPISFTAPFTSTSILCCGKSEMELGNADQEELEKTVFFTPITPFKCMPAATEFNSGLNNFWSTNSSYNRQKKDEEVSGAIGGKSEFLSRHLDGGSKSATMAPSTPMTKGNNPRKKQCGSVDMNEIPLKKPRMRKHTPKIFDESKPKKTPKPKIRPSIPKSGKSKASAKTKKKIEKDCDKVSDDLSGDAYMQTPNSKIPETIPGSLVLQVSTPQLEILEHAIPAISPPDLEHDILTDLGHVSKSCKRSLPFNLENEDDVLSIGAVEVIRNHVTQSYYKFLTNPLDGFNEQAVDTNSSIGLEVNLEAESQPNQGNDPSIYQDDQRACQHHFLKVYVRRKTQIDLMPLAGNEAHVYQNNHGTISPSSCRDHSVKVYKRRTKGNIGAVPLAGNETTSQNDHKSQEKGGSRLDFLENYKTSNNIGTADYADKGWNALDTNTKSKVTSKSSFTICKRVTRRDFEIVNGAKNTCFSSMKSGQKGKFRSHFVVKVLPNKNQIAAAMADPESFECVFSLSPMVKSRRRRLIHPKRTKSAHREENAELEPLTLSARREENTELGPSLPMNALTLSPLVTSKRRRSKNCKRSTAILDPLCLKSNISAINGFESFVDKWSQISACNEIQECSQHEGLWPQTDKSACDDIEECPQHEDLLPRTNKSTCSEIQEYTQHENLRPKTKRSTKITTVAGLIQIFKKIKICDTRTYKKKTTTHKKITSSNDGQLVLRNPDGSMIVQKHKAKELPKVDLDEESERVWEQLIENGGIDEDPDEKKNIWWKEQREVFKGRAASFIARMRLVLGKRTFSPWKGSVVDSVVGVYLTQNVSDYLSSNAFMLLASAFPLQNSQEMTTQQEQALAITHVLPDSDEIFVNTYESSSRNTSECMQEEIIGNECTCGSQSSANSGPEVITFAKSCDLVNETGNLPDEMSKEKNKLPKREIDWDRLRKAYSTGTYTGSTESNRDSVNWEAVRHADVKMIFEPIKCRGQGNVLAAKIKNFLNRSFEHHGSVDLEWLRDVPKEDVKEYLLSIPGLGPKSTDCIRLLSLRHHSFPVDINVARIVVRLGWVPLQPLPDGLQMHLLEKFPLESSIQKYLWPRLCELDMSTLYELHYHMITFGKVFCTKKKPNCDACPMRAECRHFASAYASTRLRLPGSQQKGEAASKQPDRVDDVPNMCVSLPNLPHSSESFSQSSFQTEQCEPIIEMPESPEHRPLELLEQDIEDFSYEAEHEQEIPTIKLNTKVFGENILNFIDKSNKDFKEIVLSFVDEISKLHSDEEVSKALVLLNPKSAARPARKLKTETRLRTEHLVYELPDDHPILSGFEKREPDDDCPYLLAISQTDKCSDSTNYSPNDQIIYGTILIPCRTANRGSFPLNGTYFQINEVFADHESSLNPIPVARASIWNLSVTTLYCGTSVSSIVKGMSTKDIQNCFWKGFMVVRGYDRKQRAPRPLHVRFHTKGNIVNFDDEN</sequence>
<dbReference type="InterPro" id="IPR023170">
    <property type="entry name" value="HhH_base_excis_C"/>
</dbReference>
<feature type="compositionally biased region" description="Polar residues" evidence="9">
    <location>
        <begin position="234"/>
        <end position="248"/>
    </location>
</feature>
<keyword evidence="4" id="KW-0479">Metal-binding</keyword>
<evidence type="ECO:0000256" key="4">
    <source>
        <dbReference type="ARBA" id="ARBA00022723"/>
    </source>
</evidence>
<dbReference type="Pfam" id="PF15628">
    <property type="entry name" value="RRM_DME"/>
    <property type="match status" value="1"/>
</dbReference>
<evidence type="ECO:0000256" key="1">
    <source>
        <dbReference type="ARBA" id="ARBA00001966"/>
    </source>
</evidence>
<keyword evidence="7" id="KW-0238">DNA-binding</keyword>
<dbReference type="SUPFAM" id="SSF48150">
    <property type="entry name" value="DNA-glycosylase"/>
    <property type="match status" value="1"/>
</dbReference>
<dbReference type="GO" id="GO:0051539">
    <property type="term" value="F:4 iron, 4 sulfur cluster binding"/>
    <property type="evidence" value="ECO:0007669"/>
    <property type="project" value="InterPro"/>
</dbReference>
<feature type="region of interest" description="Disordered" evidence="9">
    <location>
        <begin position="223"/>
        <end position="256"/>
    </location>
</feature>
<reference evidence="11" key="1">
    <citation type="submission" date="2023-08" db="EMBL/GenBank/DDBJ databases">
        <title>A de novo genome assembly of Solanum verrucosum Schlechtendal, a Mexican diploid species geographically isolated from the other diploid A-genome species in potato relatives.</title>
        <authorList>
            <person name="Hosaka K."/>
        </authorList>
    </citation>
    <scope>NUCLEOTIDE SEQUENCE</scope>
    <source>
        <tissue evidence="11">Young leaves</tissue>
    </source>
</reference>
<feature type="compositionally biased region" description="Basic residues" evidence="9">
    <location>
        <begin position="299"/>
        <end position="310"/>
    </location>
</feature>
<evidence type="ECO:0000256" key="8">
    <source>
        <dbReference type="ARBA" id="ARBA00023242"/>
    </source>
</evidence>
<dbReference type="PANTHER" id="PTHR46213">
    <property type="entry name" value="TRANSCRIPTIONAL ACTIVATOR DEMETER"/>
    <property type="match status" value="1"/>
</dbReference>
<feature type="domain" description="HhH-GPD" evidence="10">
    <location>
        <begin position="950"/>
        <end position="1247"/>
    </location>
</feature>
<evidence type="ECO:0000256" key="3">
    <source>
        <dbReference type="ARBA" id="ARBA00005646"/>
    </source>
</evidence>
<name>A0AAF0QEX2_SOLVR</name>
<comment type="similarity">
    <text evidence="3">Belongs to the DNA glycosylase family. DEMETER subfamily.</text>
</comment>
<organism evidence="11 12">
    <name type="scientific">Solanum verrucosum</name>
    <dbReference type="NCBI Taxonomy" id="315347"/>
    <lineage>
        <taxon>Eukaryota</taxon>
        <taxon>Viridiplantae</taxon>
        <taxon>Streptophyta</taxon>
        <taxon>Embryophyta</taxon>
        <taxon>Tracheophyta</taxon>
        <taxon>Spermatophyta</taxon>
        <taxon>Magnoliopsida</taxon>
        <taxon>eudicotyledons</taxon>
        <taxon>Gunneridae</taxon>
        <taxon>Pentapetalae</taxon>
        <taxon>asterids</taxon>
        <taxon>lamiids</taxon>
        <taxon>Solanales</taxon>
        <taxon>Solanaceae</taxon>
        <taxon>Solanoideae</taxon>
        <taxon>Solaneae</taxon>
        <taxon>Solanum</taxon>
    </lineage>
</organism>
<keyword evidence="6" id="KW-0411">Iron-sulfur</keyword>
<dbReference type="Gene3D" id="1.10.1670.10">
    <property type="entry name" value="Helix-hairpin-Helix base-excision DNA repair enzymes (C-terminal)"/>
    <property type="match status" value="1"/>
</dbReference>
<evidence type="ECO:0000256" key="5">
    <source>
        <dbReference type="ARBA" id="ARBA00023004"/>
    </source>
</evidence>
<dbReference type="EMBL" id="CP133614">
    <property type="protein sequence ID" value="WMV22527.1"/>
    <property type="molecule type" value="Genomic_DNA"/>
</dbReference>
<dbReference type="PANTHER" id="PTHR46213:SF11">
    <property type="entry name" value="TRANSCRIPTIONAL ACTIVATOR DEMETER-LIKE"/>
    <property type="match status" value="1"/>
</dbReference>
<dbReference type="InterPro" id="IPR003651">
    <property type="entry name" value="Endonuclease3_FeS-loop_motif"/>
</dbReference>
<keyword evidence="12" id="KW-1185">Reference proteome</keyword>
<dbReference type="Gene3D" id="1.10.340.30">
    <property type="entry name" value="Hypothetical protein, domain 2"/>
    <property type="match status" value="1"/>
</dbReference>
<dbReference type="GO" id="GO:0035514">
    <property type="term" value="F:DNA demethylase activity"/>
    <property type="evidence" value="ECO:0007669"/>
    <property type="project" value="InterPro"/>
</dbReference>
<feature type="compositionally biased region" description="Basic and acidic residues" evidence="9">
    <location>
        <begin position="533"/>
        <end position="542"/>
    </location>
</feature>
<protein>
    <recommendedName>
        <fullName evidence="10">HhH-GPD domain-containing protein</fullName>
    </recommendedName>
</protein>
<evidence type="ECO:0000313" key="11">
    <source>
        <dbReference type="EMBL" id="WMV22527.1"/>
    </source>
</evidence>
<keyword evidence="5" id="KW-0408">Iron</keyword>
<dbReference type="GO" id="GO:0005634">
    <property type="term" value="C:nucleus"/>
    <property type="evidence" value="ECO:0007669"/>
    <property type="project" value="UniProtKB-SubCell"/>
</dbReference>
<accession>A0AAF0QEX2</accession>
<dbReference type="GO" id="GO:0019104">
    <property type="term" value="F:DNA N-glycosylase activity"/>
    <property type="evidence" value="ECO:0007669"/>
    <property type="project" value="InterPro"/>
</dbReference>
<dbReference type="SMART" id="SM00525">
    <property type="entry name" value="FES"/>
    <property type="match status" value="1"/>
</dbReference>